<dbReference type="EMBL" id="UOFL01000143">
    <property type="protein sequence ID" value="VAW77991.1"/>
    <property type="molecule type" value="Genomic_DNA"/>
</dbReference>
<name>A0A3B0YEZ2_9ZZZZ</name>
<evidence type="ECO:0000313" key="1">
    <source>
        <dbReference type="EMBL" id="VAW77991.1"/>
    </source>
</evidence>
<organism evidence="1">
    <name type="scientific">hydrothermal vent metagenome</name>
    <dbReference type="NCBI Taxonomy" id="652676"/>
    <lineage>
        <taxon>unclassified sequences</taxon>
        <taxon>metagenomes</taxon>
        <taxon>ecological metagenomes</taxon>
    </lineage>
</organism>
<protein>
    <recommendedName>
        <fullName evidence="2">GTPase</fullName>
    </recommendedName>
</protein>
<dbReference type="AlphaFoldDB" id="A0A3B0YEZ2"/>
<proteinExistence type="predicted"/>
<sequence>MMSTRLIFIYAADSGVFNTVTDMAHKIFSPKTYECQLCKISHGWFGMHEQWRKGIEDMQVEPEYHHRDRLPAELEKNCEGLTFPCILLQEPKSEARILMNPEDISQHEDINDLLKVLTQKVKDKQENVG</sequence>
<reference evidence="1" key="1">
    <citation type="submission" date="2018-06" db="EMBL/GenBank/DDBJ databases">
        <authorList>
            <person name="Zhirakovskaya E."/>
        </authorList>
    </citation>
    <scope>NUCLEOTIDE SEQUENCE</scope>
</reference>
<accession>A0A3B0YEZ2</accession>
<gene>
    <name evidence="1" type="ORF">MNBD_GAMMA12-3860</name>
</gene>
<evidence type="ECO:0008006" key="2">
    <source>
        <dbReference type="Google" id="ProtNLM"/>
    </source>
</evidence>